<evidence type="ECO:0000313" key="3">
    <source>
        <dbReference type="Proteomes" id="UP000225706"/>
    </source>
</evidence>
<dbReference type="Pfam" id="PF18758">
    <property type="entry name" value="KDZ"/>
    <property type="match status" value="1"/>
</dbReference>
<dbReference type="EMBL" id="LSMT01000330">
    <property type="protein sequence ID" value="PFX20114.1"/>
    <property type="molecule type" value="Genomic_DNA"/>
</dbReference>
<accession>A0A2B4RNV8</accession>
<dbReference type="InterPro" id="IPR040521">
    <property type="entry name" value="KDZ"/>
</dbReference>
<gene>
    <name evidence="2" type="ORF">AWC38_SpisGene15463</name>
</gene>
<organism evidence="2 3">
    <name type="scientific">Stylophora pistillata</name>
    <name type="common">Smooth cauliflower coral</name>
    <dbReference type="NCBI Taxonomy" id="50429"/>
    <lineage>
        <taxon>Eukaryota</taxon>
        <taxon>Metazoa</taxon>
        <taxon>Cnidaria</taxon>
        <taxon>Anthozoa</taxon>
        <taxon>Hexacorallia</taxon>
        <taxon>Scleractinia</taxon>
        <taxon>Astrocoeniina</taxon>
        <taxon>Pocilloporidae</taxon>
        <taxon>Stylophora</taxon>
    </lineage>
</organism>
<dbReference type="AlphaFoldDB" id="A0A2B4RNV8"/>
<name>A0A2B4RNV8_STYPI</name>
<evidence type="ECO:0000259" key="1">
    <source>
        <dbReference type="Pfam" id="PF18802"/>
    </source>
</evidence>
<dbReference type="OrthoDB" id="5985722at2759"/>
<proteinExistence type="predicted"/>
<evidence type="ECO:0000313" key="2">
    <source>
        <dbReference type="EMBL" id="PFX20114.1"/>
    </source>
</evidence>
<protein>
    <recommendedName>
        <fullName evidence="1">CxC1-like cysteine cluster associated with KDZ transposases domain-containing protein</fullName>
    </recommendedName>
</protein>
<reference evidence="3" key="1">
    <citation type="journal article" date="2017" name="bioRxiv">
        <title>Comparative analysis of the genomes of Stylophora pistillata and Acropora digitifera provides evidence for extensive differences between species of corals.</title>
        <authorList>
            <person name="Voolstra C.R."/>
            <person name="Li Y."/>
            <person name="Liew Y.J."/>
            <person name="Baumgarten S."/>
            <person name="Zoccola D."/>
            <person name="Flot J.-F."/>
            <person name="Tambutte S."/>
            <person name="Allemand D."/>
            <person name="Aranda M."/>
        </authorList>
    </citation>
    <scope>NUCLEOTIDE SEQUENCE [LARGE SCALE GENOMIC DNA]</scope>
</reference>
<comment type="caution">
    <text evidence="2">The sequence shown here is derived from an EMBL/GenBank/DDBJ whole genome shotgun (WGS) entry which is preliminary data.</text>
</comment>
<sequence>MSVLRPEAIFLFNLCPQSARGKKSIPRSGAMEGNQHLKEVAVCDCESHAVTLVRSQFWPGSPERPSVGFHFKLMDLAEKLFLHSQVSIKEFSELILEMTPPLQPNFIRSLYAILNSGCFEEYRHFKYKLRYLDSFVPELYNGADCPLCPKATVNAKFHLTVKALYSDCHDNGADAHYKIDFTINPAVRKRISYSVYKLKKLRENITTDSLEVVLMYDIACILSSHLKNSAQEELLSGVSLAIPIFHCYRHRASCQVQFSPRQTPNIGLTDGEGVERFWSHLYQFPTITKEMSVDKRVDVPTDASLHYGEHSFSRLFLSCQ</sequence>
<dbReference type="PANTHER" id="PTHR33096:SF1">
    <property type="entry name" value="CXC1-LIKE CYSTEINE CLUSTER ASSOCIATED WITH KDZ TRANSPOSASES DOMAIN-CONTAINING PROTEIN"/>
    <property type="match status" value="1"/>
</dbReference>
<keyword evidence="3" id="KW-1185">Reference proteome</keyword>
<dbReference type="InterPro" id="IPR041320">
    <property type="entry name" value="CxC1"/>
</dbReference>
<dbReference type="Proteomes" id="UP000225706">
    <property type="component" value="Unassembled WGS sequence"/>
</dbReference>
<feature type="domain" description="CxC1-like cysteine cluster associated with KDZ transposases" evidence="1">
    <location>
        <begin position="35"/>
        <end position="94"/>
    </location>
</feature>
<dbReference type="PANTHER" id="PTHR33096">
    <property type="entry name" value="CXC2 DOMAIN-CONTAINING PROTEIN"/>
    <property type="match status" value="1"/>
</dbReference>
<dbReference type="Pfam" id="PF18802">
    <property type="entry name" value="CxC1"/>
    <property type="match status" value="1"/>
</dbReference>
<dbReference type="STRING" id="50429.A0A2B4RNV8"/>